<accession>A0A7S2Z495</accession>
<organism evidence="2">
    <name type="scientific">Chloropicon laureae</name>
    <dbReference type="NCBI Taxonomy" id="464258"/>
    <lineage>
        <taxon>Eukaryota</taxon>
        <taxon>Viridiplantae</taxon>
        <taxon>Chlorophyta</taxon>
        <taxon>Chloropicophyceae</taxon>
        <taxon>Chloropicales</taxon>
        <taxon>Chloropicaceae</taxon>
        <taxon>Chloropicon</taxon>
    </lineage>
</organism>
<reference evidence="2" key="1">
    <citation type="submission" date="2021-01" db="EMBL/GenBank/DDBJ databases">
        <authorList>
            <person name="Corre E."/>
            <person name="Pelletier E."/>
            <person name="Niang G."/>
            <person name="Scheremetjew M."/>
            <person name="Finn R."/>
            <person name="Kale V."/>
            <person name="Holt S."/>
            <person name="Cochrane G."/>
            <person name="Meng A."/>
            <person name="Brown T."/>
            <person name="Cohen L."/>
        </authorList>
    </citation>
    <scope>NUCLEOTIDE SEQUENCE</scope>
    <source>
        <strain evidence="2">RCC856</strain>
    </source>
</reference>
<protein>
    <submittedName>
        <fullName evidence="2">Uncharacterized protein</fullName>
    </submittedName>
</protein>
<evidence type="ECO:0000313" key="2">
    <source>
        <dbReference type="EMBL" id="CAE0021331.1"/>
    </source>
</evidence>
<proteinExistence type="predicted"/>
<evidence type="ECO:0000256" key="1">
    <source>
        <dbReference type="SAM" id="MobiDB-lite"/>
    </source>
</evidence>
<sequence length="228" mass="24062">MEGSKPPGPAVATVLDRMLERDMWEDREVMDAVCRRAQTPPPVYQQAPEPPHPSALPSAANGCRPTSSLHENGSAVIKDVIFRGEGAGAGVGAPSARGGGKASPIFLDMNEATAEDIDILVAVENVLGSLPSESLNCDPGGEGAGDDGKGSRAFKELADKCEKLQTAVKERDTLLGVYSTCINIFTKTLMATKVRTGDDEAFVTVNAKQLLSEIQDLLSSLNPVARQD</sequence>
<dbReference type="AlphaFoldDB" id="A0A7S2Z495"/>
<gene>
    <name evidence="2" type="ORF">CLAU1311_LOCUS5367</name>
</gene>
<feature type="region of interest" description="Disordered" evidence="1">
    <location>
        <begin position="40"/>
        <end position="67"/>
    </location>
</feature>
<dbReference type="EMBL" id="HBHU01008293">
    <property type="protein sequence ID" value="CAE0021331.1"/>
    <property type="molecule type" value="Transcribed_RNA"/>
</dbReference>
<name>A0A7S2Z495_9CHLO</name>
<feature type="compositionally biased region" description="Pro residues" evidence="1">
    <location>
        <begin position="40"/>
        <end position="54"/>
    </location>
</feature>